<proteinExistence type="predicted"/>
<evidence type="ECO:0000256" key="1">
    <source>
        <dbReference type="SAM" id="Phobius"/>
    </source>
</evidence>
<evidence type="ECO:0000313" key="2">
    <source>
        <dbReference type="EMBL" id="CAD8057407.1"/>
    </source>
</evidence>
<dbReference type="AlphaFoldDB" id="A0A8S1KR67"/>
<keyword evidence="1" id="KW-1133">Transmembrane helix</keyword>
<protein>
    <submittedName>
        <fullName evidence="2">Uncharacterized protein</fullName>
    </submittedName>
</protein>
<feature type="transmembrane region" description="Helical" evidence="1">
    <location>
        <begin position="58"/>
        <end position="78"/>
    </location>
</feature>
<evidence type="ECO:0000313" key="3">
    <source>
        <dbReference type="Proteomes" id="UP000692954"/>
    </source>
</evidence>
<name>A0A8S1KR67_9CILI</name>
<accession>A0A8S1KR67</accession>
<dbReference type="EMBL" id="CAJJDN010000011">
    <property type="protein sequence ID" value="CAD8057407.1"/>
    <property type="molecule type" value="Genomic_DNA"/>
</dbReference>
<keyword evidence="1" id="KW-0472">Membrane</keyword>
<gene>
    <name evidence="2" type="ORF">PSON_ATCC_30995.1.T0110202</name>
</gene>
<keyword evidence="1" id="KW-0812">Transmembrane</keyword>
<keyword evidence="3" id="KW-1185">Reference proteome</keyword>
<sequence>MIDLKTFQWTKSGNTIKQYNNTRIIYEISKNENEPAKFYKNVKCVVCAQLIEDKVCMALVTISFIIMLKITLNLSNFISKIFNILIKKICLQDQSKQYYKFLRFNQIFFIYFIMDLKER</sequence>
<organism evidence="2 3">
    <name type="scientific">Paramecium sonneborni</name>
    <dbReference type="NCBI Taxonomy" id="65129"/>
    <lineage>
        <taxon>Eukaryota</taxon>
        <taxon>Sar</taxon>
        <taxon>Alveolata</taxon>
        <taxon>Ciliophora</taxon>
        <taxon>Intramacronucleata</taxon>
        <taxon>Oligohymenophorea</taxon>
        <taxon>Peniculida</taxon>
        <taxon>Parameciidae</taxon>
        <taxon>Paramecium</taxon>
    </lineage>
</organism>
<comment type="caution">
    <text evidence="2">The sequence shown here is derived from an EMBL/GenBank/DDBJ whole genome shotgun (WGS) entry which is preliminary data.</text>
</comment>
<reference evidence="2" key="1">
    <citation type="submission" date="2021-01" db="EMBL/GenBank/DDBJ databases">
        <authorList>
            <consortium name="Genoscope - CEA"/>
            <person name="William W."/>
        </authorList>
    </citation>
    <scope>NUCLEOTIDE SEQUENCE</scope>
</reference>
<dbReference type="Proteomes" id="UP000692954">
    <property type="component" value="Unassembled WGS sequence"/>
</dbReference>